<reference evidence="1" key="1">
    <citation type="submission" date="2018-11" db="EMBL/GenBank/DDBJ databases">
        <title>The sequence and de novo assembly of Larimichthys crocea genome using PacBio and Hi-C technologies.</title>
        <authorList>
            <person name="Xu P."/>
            <person name="Chen B."/>
            <person name="Zhou Z."/>
            <person name="Ke Q."/>
            <person name="Wu Y."/>
            <person name="Bai H."/>
            <person name="Pu F."/>
        </authorList>
    </citation>
    <scope>NUCLEOTIDE SEQUENCE</scope>
    <source>
        <tissue evidence="1">Muscle</tissue>
    </source>
</reference>
<sequence>MKKKKKRLQSLTRVVSAEEETSEQLATVCVKAVLVWISVAAGGLAGRGDTPDLDLNQVRVLQQTSA</sequence>
<dbReference type="Proteomes" id="UP000793456">
    <property type="component" value="Chromosome IX"/>
</dbReference>
<name>A0ACD3R7G5_LARCR</name>
<proteinExistence type="predicted"/>
<comment type="caution">
    <text evidence="1">The sequence shown here is derived from an EMBL/GenBank/DDBJ whole genome shotgun (WGS) entry which is preliminary data.</text>
</comment>
<evidence type="ECO:0000313" key="2">
    <source>
        <dbReference type="Proteomes" id="UP000793456"/>
    </source>
</evidence>
<keyword evidence="2" id="KW-1185">Reference proteome</keyword>
<gene>
    <name evidence="1" type="ORF">E3U43_021878</name>
</gene>
<organism evidence="1 2">
    <name type="scientific">Larimichthys crocea</name>
    <name type="common">Large yellow croaker</name>
    <name type="synonym">Pseudosciaena crocea</name>
    <dbReference type="NCBI Taxonomy" id="215358"/>
    <lineage>
        <taxon>Eukaryota</taxon>
        <taxon>Metazoa</taxon>
        <taxon>Chordata</taxon>
        <taxon>Craniata</taxon>
        <taxon>Vertebrata</taxon>
        <taxon>Euteleostomi</taxon>
        <taxon>Actinopterygii</taxon>
        <taxon>Neopterygii</taxon>
        <taxon>Teleostei</taxon>
        <taxon>Neoteleostei</taxon>
        <taxon>Acanthomorphata</taxon>
        <taxon>Eupercaria</taxon>
        <taxon>Sciaenidae</taxon>
        <taxon>Larimichthys</taxon>
    </lineage>
</organism>
<protein>
    <submittedName>
        <fullName evidence="1">Uncharacterized protein</fullName>
    </submittedName>
</protein>
<accession>A0ACD3R7G5</accession>
<dbReference type="EMBL" id="CM011682">
    <property type="protein sequence ID" value="TMS15416.1"/>
    <property type="molecule type" value="Genomic_DNA"/>
</dbReference>
<evidence type="ECO:0000313" key="1">
    <source>
        <dbReference type="EMBL" id="TMS15416.1"/>
    </source>
</evidence>